<dbReference type="EMBL" id="WHNZ01000061">
    <property type="protein sequence ID" value="NOV03225.1"/>
    <property type="molecule type" value="Genomic_DNA"/>
</dbReference>
<proteinExistence type="predicted"/>
<feature type="domain" description="Copper amine oxidase-like N-terminal" evidence="2">
    <location>
        <begin position="45"/>
        <end position="151"/>
    </location>
</feature>
<keyword evidence="4" id="KW-1185">Reference proteome</keyword>
<dbReference type="RefSeq" id="WP_171686035.1">
    <property type="nucleotide sequence ID" value="NZ_WHNZ01000061.1"/>
</dbReference>
<comment type="caution">
    <text evidence="3">The sequence shown here is derived from an EMBL/GenBank/DDBJ whole genome shotgun (WGS) entry which is preliminary data.</text>
</comment>
<protein>
    <recommendedName>
        <fullName evidence="2">Copper amine oxidase-like N-terminal domain-containing protein</fullName>
    </recommendedName>
</protein>
<feature type="signal peptide" evidence="1">
    <location>
        <begin position="1"/>
        <end position="36"/>
    </location>
</feature>
<dbReference type="InterPro" id="IPR036582">
    <property type="entry name" value="Mao_N_sf"/>
</dbReference>
<evidence type="ECO:0000313" key="4">
    <source>
        <dbReference type="Proteomes" id="UP000618579"/>
    </source>
</evidence>
<dbReference type="Proteomes" id="UP000618579">
    <property type="component" value="Unassembled WGS sequence"/>
</dbReference>
<organism evidence="3 4">
    <name type="scientific">Paenibacillus planticolens</name>
    <dbReference type="NCBI Taxonomy" id="2654976"/>
    <lineage>
        <taxon>Bacteria</taxon>
        <taxon>Bacillati</taxon>
        <taxon>Bacillota</taxon>
        <taxon>Bacilli</taxon>
        <taxon>Bacillales</taxon>
        <taxon>Paenibacillaceae</taxon>
        <taxon>Paenibacillus</taxon>
    </lineage>
</organism>
<evidence type="ECO:0000256" key="1">
    <source>
        <dbReference type="SAM" id="SignalP"/>
    </source>
</evidence>
<keyword evidence="1" id="KW-0732">Signal</keyword>
<dbReference type="InterPro" id="IPR012854">
    <property type="entry name" value="Cu_amine_oxidase-like_N"/>
</dbReference>
<feature type="chain" id="PRO_5047544401" description="Copper amine oxidase-like N-terminal domain-containing protein" evidence="1">
    <location>
        <begin position="37"/>
        <end position="332"/>
    </location>
</feature>
<sequence length="332" mass="37156">MGKKHKRGIFCMRKSSKFLLSLIIATLLVSPSKSFASEEPVSVFINGVQMNFNQMPIVDEGTTLVQLRPIFEAIGLIIGWDENTQTITGTAQGKKIVLKIGDTNAIVNEKNTVLEKAARIINGDTFVPLRFIGESCDGVVTWDEKTNRVNIAMDKIITPANPFKEYSWGTSIETIKSKNSNLELLVDFDYVVAYENYSLFGLSATVYFHFKEGKLWQIAYRIPDKESSFEYFTKLRQELGRAYGNPKSEGSAYTSEKASKTIIEQLKGKSEDEADEIIYNGITNGDMFIGADWEKDDSTVNMMLSNSGTTKKNKTFIDISIKKNGIEFTGSE</sequence>
<dbReference type="SUPFAM" id="SSF55383">
    <property type="entry name" value="Copper amine oxidase, domain N"/>
    <property type="match status" value="1"/>
</dbReference>
<reference evidence="3 4" key="1">
    <citation type="submission" date="2019-10" db="EMBL/GenBank/DDBJ databases">
        <title>Description of Paenibacillus pedi sp. nov.</title>
        <authorList>
            <person name="Carlier A."/>
            <person name="Qi S."/>
        </authorList>
    </citation>
    <scope>NUCLEOTIDE SEQUENCE [LARGE SCALE GENOMIC DNA]</scope>
    <source>
        <strain evidence="3 4">LMG 31457</strain>
    </source>
</reference>
<name>A0ABX1ZX33_9BACL</name>
<dbReference type="Pfam" id="PF07833">
    <property type="entry name" value="Cu_amine_oxidN1"/>
    <property type="match status" value="1"/>
</dbReference>
<gene>
    <name evidence="3" type="ORF">GC097_24805</name>
</gene>
<dbReference type="Gene3D" id="3.30.457.10">
    <property type="entry name" value="Copper amine oxidase-like, N-terminal domain"/>
    <property type="match status" value="1"/>
</dbReference>
<accession>A0ABX1ZX33</accession>
<evidence type="ECO:0000259" key="2">
    <source>
        <dbReference type="Pfam" id="PF07833"/>
    </source>
</evidence>
<evidence type="ECO:0000313" key="3">
    <source>
        <dbReference type="EMBL" id="NOV03225.1"/>
    </source>
</evidence>